<dbReference type="Gene3D" id="3.30.70.100">
    <property type="match status" value="1"/>
</dbReference>
<evidence type="ECO:0000259" key="2">
    <source>
        <dbReference type="Pfam" id="PF07110"/>
    </source>
</evidence>
<dbReference type="SUPFAM" id="SSF54909">
    <property type="entry name" value="Dimeric alpha+beta barrel"/>
    <property type="match status" value="1"/>
</dbReference>
<comment type="similarity">
    <text evidence="1">Belongs to the tpcK family.</text>
</comment>
<evidence type="ECO:0000313" key="4">
    <source>
        <dbReference type="Proteomes" id="UP000801428"/>
    </source>
</evidence>
<dbReference type="Proteomes" id="UP000801428">
    <property type="component" value="Unassembled WGS sequence"/>
</dbReference>
<gene>
    <name evidence="3" type="ORF">E8E13_009054</name>
</gene>
<feature type="domain" description="EthD" evidence="2">
    <location>
        <begin position="34"/>
        <end position="132"/>
    </location>
</feature>
<proteinExistence type="inferred from homology"/>
<name>A0A9P4TIM7_CURKU</name>
<accession>A0A9P4TIM7</accession>
<dbReference type="AlphaFoldDB" id="A0A9P4TIM7"/>
<sequence>MAAIHRNEDLPIRSEMTPAQQPRLLKQIACIRRKSNLTRKEFFDYHFRVHGSLSDKPEELNDKPHKYVQTHFFDAAFGGRPNSVKGTGNHPWVGRDDMTELYFRDWDHLKTCFSSDYVRDVVGPDGINFNDMETAIPLLAIEKPLHFDANIPSFTAPEEGSATVAVLFLAAGSSETEEQLEQLCSPKLIDALKTRANGEVWGLLANVGIPSDQFDIREYFGGKNMPEYPVTYKIYMRDESSVPKVREAQKAFLATSKSFVDVENTFIAFGKEGLIMDVEKGIRFDSSRQPDMMAPNLSGS</sequence>
<reference evidence="3" key="1">
    <citation type="submission" date="2019-04" db="EMBL/GenBank/DDBJ databases">
        <title>Sequencing of skin fungus with MAO and IRED activity.</title>
        <authorList>
            <person name="Marsaioli A.J."/>
            <person name="Bonatto J.M.C."/>
            <person name="Reis Junior O."/>
        </authorList>
    </citation>
    <scope>NUCLEOTIDE SEQUENCE</scope>
    <source>
        <strain evidence="3">30M1</strain>
    </source>
</reference>
<dbReference type="GO" id="GO:0016491">
    <property type="term" value="F:oxidoreductase activity"/>
    <property type="evidence" value="ECO:0007669"/>
    <property type="project" value="InterPro"/>
</dbReference>
<evidence type="ECO:0000313" key="3">
    <source>
        <dbReference type="EMBL" id="KAF3007669.1"/>
    </source>
</evidence>
<protein>
    <recommendedName>
        <fullName evidence="2">EthD domain-containing protein</fullName>
    </recommendedName>
</protein>
<dbReference type="Pfam" id="PF07110">
    <property type="entry name" value="EthD"/>
    <property type="match status" value="1"/>
</dbReference>
<organism evidence="3 4">
    <name type="scientific">Curvularia kusanoi</name>
    <name type="common">Cochliobolus kusanoi</name>
    <dbReference type="NCBI Taxonomy" id="90978"/>
    <lineage>
        <taxon>Eukaryota</taxon>
        <taxon>Fungi</taxon>
        <taxon>Dikarya</taxon>
        <taxon>Ascomycota</taxon>
        <taxon>Pezizomycotina</taxon>
        <taxon>Dothideomycetes</taxon>
        <taxon>Pleosporomycetidae</taxon>
        <taxon>Pleosporales</taxon>
        <taxon>Pleosporineae</taxon>
        <taxon>Pleosporaceae</taxon>
        <taxon>Curvularia</taxon>
    </lineage>
</organism>
<comment type="caution">
    <text evidence="3">The sequence shown here is derived from an EMBL/GenBank/DDBJ whole genome shotgun (WGS) entry which is preliminary data.</text>
</comment>
<dbReference type="InterPro" id="IPR011008">
    <property type="entry name" value="Dimeric_a/b-barrel"/>
</dbReference>
<dbReference type="EMBL" id="SWKU01000004">
    <property type="protein sequence ID" value="KAF3007669.1"/>
    <property type="molecule type" value="Genomic_DNA"/>
</dbReference>
<dbReference type="OrthoDB" id="5340195at2759"/>
<dbReference type="InterPro" id="IPR009799">
    <property type="entry name" value="EthD_dom"/>
</dbReference>
<keyword evidence="4" id="KW-1185">Reference proteome</keyword>
<evidence type="ECO:0000256" key="1">
    <source>
        <dbReference type="ARBA" id="ARBA00005986"/>
    </source>
</evidence>